<keyword evidence="2" id="KW-1185">Reference proteome</keyword>
<accession>A0ABS0WSG7</accession>
<organism evidence="1 2">
    <name type="scientific">Aureibaculum flavum</name>
    <dbReference type="NCBI Taxonomy" id="2795986"/>
    <lineage>
        <taxon>Bacteria</taxon>
        <taxon>Pseudomonadati</taxon>
        <taxon>Bacteroidota</taxon>
        <taxon>Flavobacteriia</taxon>
        <taxon>Flavobacteriales</taxon>
        <taxon>Flavobacteriaceae</taxon>
        <taxon>Aureibaculum</taxon>
    </lineage>
</organism>
<dbReference type="EMBL" id="JAEHFJ010000005">
    <property type="protein sequence ID" value="MBJ2174813.1"/>
    <property type="molecule type" value="Genomic_DNA"/>
</dbReference>
<proteinExistence type="predicted"/>
<evidence type="ECO:0008006" key="3">
    <source>
        <dbReference type="Google" id="ProtNLM"/>
    </source>
</evidence>
<dbReference type="Proteomes" id="UP000623301">
    <property type="component" value="Unassembled WGS sequence"/>
</dbReference>
<evidence type="ECO:0000313" key="1">
    <source>
        <dbReference type="EMBL" id="MBJ2174813.1"/>
    </source>
</evidence>
<sequence length="350" mass="40855">MNQYCVYSINYPGIFSLKPNIWFKFSNKIGSFAFFVNEPRKGLVINDPNNSIVWDKKESKLKKRIEKIEKDNLILEPVFKSGNTGFLSIIERDFESGRSFFEKGSTRLILLIEESWDIDNSAKIKECLNFIFVIYNSNIINSVILPIDGHYLNESIIIFESKLEFDMDFDELIESRPELNLTFVAKETRFAMSKYGITLSEVPKIEKSDGLNQISEEYFDVFELYSLGLVQLNYFGNYKLALLECFVAVEMLVTRITDKVKKSRGISNRKINDNKKSVDLSYKMDIELKLFFKFNKIEESLLGQMTRARSLRNNVMHENTSVDEKEVRDLIVHINKFIFMLVKKETISQK</sequence>
<dbReference type="RefSeq" id="WP_198841535.1">
    <property type="nucleotide sequence ID" value="NZ_JAEHFJ010000005.1"/>
</dbReference>
<name>A0ABS0WSG7_9FLAO</name>
<reference evidence="1 2" key="1">
    <citation type="submission" date="2020-12" db="EMBL/GenBank/DDBJ databases">
        <title>Aureibaculum luteum sp. nov. and Aureibaculum flavum sp. nov., novel members of the family Flavobacteriaceae isolated from Antarctic intertidal sediments.</title>
        <authorList>
            <person name="He X."/>
            <person name="Zhang X."/>
        </authorList>
    </citation>
    <scope>NUCLEOTIDE SEQUENCE [LARGE SCALE GENOMIC DNA]</scope>
    <source>
        <strain evidence="1 2">A20</strain>
    </source>
</reference>
<evidence type="ECO:0000313" key="2">
    <source>
        <dbReference type="Proteomes" id="UP000623301"/>
    </source>
</evidence>
<protein>
    <recommendedName>
        <fullName evidence="3">DUF4145 domain-containing protein</fullName>
    </recommendedName>
</protein>
<comment type="caution">
    <text evidence="1">The sequence shown here is derived from an EMBL/GenBank/DDBJ whole genome shotgun (WGS) entry which is preliminary data.</text>
</comment>
<gene>
    <name evidence="1" type="ORF">JBL43_11235</name>
</gene>